<feature type="domain" description="CN hydrolase" evidence="2">
    <location>
        <begin position="3"/>
        <end position="239"/>
    </location>
</feature>
<dbReference type="InterPro" id="IPR036526">
    <property type="entry name" value="C-N_Hydrolase_sf"/>
</dbReference>
<accession>A0A366EXC6</accession>
<evidence type="ECO:0000256" key="1">
    <source>
        <dbReference type="ARBA" id="ARBA00010613"/>
    </source>
</evidence>
<dbReference type="EMBL" id="QNRJ01000002">
    <property type="protein sequence ID" value="RBP07051.1"/>
    <property type="molecule type" value="Genomic_DNA"/>
</dbReference>
<dbReference type="AlphaFoldDB" id="A0A366EXC6"/>
<evidence type="ECO:0000313" key="4">
    <source>
        <dbReference type="Proteomes" id="UP000252118"/>
    </source>
</evidence>
<comment type="similarity">
    <text evidence="1">Belongs to the carbon-nitrogen hydrolase superfamily. NIT1/NIT2 family.</text>
</comment>
<proteinExistence type="inferred from homology"/>
<dbReference type="Pfam" id="PF00795">
    <property type="entry name" value="CN_hydrolase"/>
    <property type="match status" value="1"/>
</dbReference>
<keyword evidence="3" id="KW-0378">Hydrolase</keyword>
<dbReference type="PANTHER" id="PTHR23088">
    <property type="entry name" value="NITRILASE-RELATED"/>
    <property type="match status" value="1"/>
</dbReference>
<dbReference type="Gene3D" id="3.60.110.10">
    <property type="entry name" value="Carbon-nitrogen hydrolase"/>
    <property type="match status" value="1"/>
</dbReference>
<dbReference type="OrthoDB" id="9811121at2"/>
<dbReference type="RefSeq" id="WP_113968432.1">
    <property type="nucleotide sequence ID" value="NZ_QNRJ01000002.1"/>
</dbReference>
<gene>
    <name evidence="3" type="ORF">DET59_102440</name>
</gene>
<comment type="caution">
    <text evidence="3">The sequence shown here is derived from an EMBL/GenBank/DDBJ whole genome shotgun (WGS) entry which is preliminary data.</text>
</comment>
<protein>
    <submittedName>
        <fullName evidence="3">Putative amidohydrolase</fullName>
    </submittedName>
</protein>
<name>A0A366EXC6_9BACI</name>
<dbReference type="PROSITE" id="PS50263">
    <property type="entry name" value="CN_HYDROLASE"/>
    <property type="match status" value="1"/>
</dbReference>
<dbReference type="GO" id="GO:0016787">
    <property type="term" value="F:hydrolase activity"/>
    <property type="evidence" value="ECO:0007669"/>
    <property type="project" value="UniProtKB-KW"/>
</dbReference>
<dbReference type="CDD" id="cd07583">
    <property type="entry name" value="nitrilase_5"/>
    <property type="match status" value="1"/>
</dbReference>
<reference evidence="3 4" key="1">
    <citation type="submission" date="2018-06" db="EMBL/GenBank/DDBJ databases">
        <title>Freshwater and sediment microbial communities from various areas in North America, analyzing microbe dynamics in response to fracking.</title>
        <authorList>
            <person name="Lamendella R."/>
        </authorList>
    </citation>
    <scope>NUCLEOTIDE SEQUENCE [LARGE SCALE GENOMIC DNA]</scope>
    <source>
        <strain evidence="3 4">97B</strain>
    </source>
</reference>
<dbReference type="SUPFAM" id="SSF56317">
    <property type="entry name" value="Carbon-nitrogen hydrolase"/>
    <property type="match status" value="1"/>
</dbReference>
<sequence>MIQKIGLAQMDIVFGHPEENKKKVEKWVKKASDDGCDTVVLPELWTTGYDLTRMDEIADEGAKDSASFLSALSKKYSIHIVGGSVAQKTQDGVSNTLLVTNSKGELVKKYSKLHLFKLMDEHHYLFPGHEDGIFTLQDTEMAGLICYDIRFPEWFRKQVLLGAKVVYVVAEWPAARIDHWQTLLRARAIENQCFVIACNRVGSDPNNEFGGCSLIIDPWGEILSKGSQMEELVSAEINLQEVDRVRKQIPIFQDRRPDFY</sequence>
<dbReference type="PANTHER" id="PTHR23088:SF27">
    <property type="entry name" value="DEAMINATED GLUTATHIONE AMIDASE"/>
    <property type="match status" value="1"/>
</dbReference>
<dbReference type="Proteomes" id="UP000252118">
    <property type="component" value="Unassembled WGS sequence"/>
</dbReference>
<organism evidence="3 4">
    <name type="scientific">Rossellomorea aquimaris</name>
    <dbReference type="NCBI Taxonomy" id="189382"/>
    <lineage>
        <taxon>Bacteria</taxon>
        <taxon>Bacillati</taxon>
        <taxon>Bacillota</taxon>
        <taxon>Bacilli</taxon>
        <taxon>Bacillales</taxon>
        <taxon>Bacillaceae</taxon>
        <taxon>Rossellomorea</taxon>
    </lineage>
</organism>
<dbReference type="InterPro" id="IPR003010">
    <property type="entry name" value="C-N_Hydrolase"/>
</dbReference>
<evidence type="ECO:0000259" key="2">
    <source>
        <dbReference type="PROSITE" id="PS50263"/>
    </source>
</evidence>
<evidence type="ECO:0000313" key="3">
    <source>
        <dbReference type="EMBL" id="RBP07051.1"/>
    </source>
</evidence>